<protein>
    <submittedName>
        <fullName evidence="3">TIR domain-containing protein</fullName>
    </submittedName>
</protein>
<dbReference type="InterPro" id="IPR035897">
    <property type="entry name" value="Toll_tir_struct_dom_sf"/>
</dbReference>
<proteinExistence type="predicted"/>
<dbReference type="AlphaFoldDB" id="A0A6M2BN55"/>
<evidence type="ECO:0000256" key="1">
    <source>
        <dbReference type="SAM" id="Phobius"/>
    </source>
</evidence>
<dbReference type="Gene3D" id="3.40.50.10140">
    <property type="entry name" value="Toll/interleukin-1 receptor homology (TIR) domain"/>
    <property type="match status" value="1"/>
</dbReference>
<dbReference type="InterPro" id="IPR019734">
    <property type="entry name" value="TPR_rpt"/>
</dbReference>
<dbReference type="SUPFAM" id="SSF48452">
    <property type="entry name" value="TPR-like"/>
    <property type="match status" value="1"/>
</dbReference>
<reference evidence="3 4" key="1">
    <citation type="journal article" date="2014" name="Int. J. Syst. Evol. Microbiol.">
        <title>Solimonas terrae sp. nov., isolated from soil.</title>
        <authorList>
            <person name="Kim S.J."/>
            <person name="Moon J.Y."/>
            <person name="Weon H.Y."/>
            <person name="Ahn J.H."/>
            <person name="Chen W.M."/>
            <person name="Kwon S.W."/>
        </authorList>
    </citation>
    <scope>NUCLEOTIDE SEQUENCE [LARGE SCALE GENOMIC DNA]</scope>
    <source>
        <strain evidence="3 4">KIS83-12</strain>
    </source>
</reference>
<organism evidence="3 4">
    <name type="scientific">Solimonas terrae</name>
    <dbReference type="NCBI Taxonomy" id="1396819"/>
    <lineage>
        <taxon>Bacteria</taxon>
        <taxon>Pseudomonadati</taxon>
        <taxon>Pseudomonadota</taxon>
        <taxon>Gammaproteobacteria</taxon>
        <taxon>Nevskiales</taxon>
        <taxon>Nevskiaceae</taxon>
        <taxon>Solimonas</taxon>
    </lineage>
</organism>
<dbReference type="InterPro" id="IPR011990">
    <property type="entry name" value="TPR-like_helical_dom_sf"/>
</dbReference>
<dbReference type="SMART" id="SM00028">
    <property type="entry name" value="TPR"/>
    <property type="match status" value="3"/>
</dbReference>
<evidence type="ECO:0000313" key="4">
    <source>
        <dbReference type="Proteomes" id="UP000472676"/>
    </source>
</evidence>
<dbReference type="Pfam" id="PF13676">
    <property type="entry name" value="TIR_2"/>
    <property type="match status" value="1"/>
</dbReference>
<name>A0A6M2BN55_9GAMM</name>
<comment type="caution">
    <text evidence="3">The sequence shown here is derived from an EMBL/GenBank/DDBJ whole genome shotgun (WGS) entry which is preliminary data.</text>
</comment>
<keyword evidence="1" id="KW-0472">Membrane</keyword>
<feature type="transmembrane region" description="Helical" evidence="1">
    <location>
        <begin position="189"/>
        <end position="212"/>
    </location>
</feature>
<dbReference type="RefSeq" id="WP_166251450.1">
    <property type="nucleotide sequence ID" value="NZ_JAAMOW010000001.1"/>
</dbReference>
<dbReference type="PROSITE" id="PS50104">
    <property type="entry name" value="TIR"/>
    <property type="match status" value="1"/>
</dbReference>
<dbReference type="Proteomes" id="UP000472676">
    <property type="component" value="Unassembled WGS sequence"/>
</dbReference>
<sequence length="708" mass="78748">MADEAFKYRAFISYSHADEAWGKWLQRRLESYRTPARLVGKPGLHGQVPRRIGRCFRDQNELSAASHLSDTLQTALQQSEVLIVICSPHAAASAWVNQEIRYFRTLGREARVFALIVDGEPGARNPARECLPPALLRDEHGAALPEPLAADARHTRDGKVDGFLKLAAGVLGVGFGELRQRDQTRRIRLMAAAVGLSLAIAGVTLVLAISAYHARNDARQRREQADDLINFMLGDLRDRLQTVGRLDVLDAVGDKALAYFATLDSAAQPDASLKAQALALKQIADIRGSQGQLPAALKLFDQVLEIDNQLLSRHPRDPRYIYNLADACSWAGVAAQQAGEVELAASRFRRYRVLVDQLLVLEPDNAEWLYEDTAVENNFAVLERARGNLEAALPHIEKAVAGDLKLVARYPERDDFAAGLATDHGFMARLLGNLGRLQEAETHAEQVIEVERRLVSRDTQDVDRRQSLANNLCMAANLSRLRGEFGSAEHLSSECGRIAQDVSRRDPANVAAKEQVSLFLSLQYELRVQRGDFVAARQLLDQSVALQEVLSTADPSRQAWRARYSDVLADAAEHALRFDHKRARASSLAHAALALWQDRETTADARWYLLRSQLLLWEIAQADGDAVAAAAARDSATELLRQQRPSHYPRQLELRARYDYLDGTADAGDVIWQDLSHMGFRSRTFTMARETACARIERAHRGPYCQAS</sequence>
<dbReference type="SUPFAM" id="SSF52200">
    <property type="entry name" value="Toll/Interleukin receptor TIR domain"/>
    <property type="match status" value="1"/>
</dbReference>
<keyword evidence="4" id="KW-1185">Reference proteome</keyword>
<evidence type="ECO:0000313" key="3">
    <source>
        <dbReference type="EMBL" id="NGY03730.1"/>
    </source>
</evidence>
<feature type="domain" description="TIR" evidence="2">
    <location>
        <begin position="6"/>
        <end position="198"/>
    </location>
</feature>
<dbReference type="InterPro" id="IPR000157">
    <property type="entry name" value="TIR_dom"/>
</dbReference>
<dbReference type="EMBL" id="JAAMOW010000001">
    <property type="protein sequence ID" value="NGY03730.1"/>
    <property type="molecule type" value="Genomic_DNA"/>
</dbReference>
<keyword evidence="1" id="KW-0812">Transmembrane</keyword>
<dbReference type="Pfam" id="PF13374">
    <property type="entry name" value="TPR_10"/>
    <property type="match status" value="1"/>
</dbReference>
<evidence type="ECO:0000259" key="2">
    <source>
        <dbReference type="PROSITE" id="PS50104"/>
    </source>
</evidence>
<dbReference type="Gene3D" id="1.25.40.10">
    <property type="entry name" value="Tetratricopeptide repeat domain"/>
    <property type="match status" value="2"/>
</dbReference>
<dbReference type="GO" id="GO:0007165">
    <property type="term" value="P:signal transduction"/>
    <property type="evidence" value="ECO:0007669"/>
    <property type="project" value="InterPro"/>
</dbReference>
<keyword evidence="1" id="KW-1133">Transmembrane helix</keyword>
<accession>A0A6M2BN55</accession>
<gene>
    <name evidence="3" type="ORF">G7Y85_03055</name>
</gene>